<evidence type="ECO:0000313" key="1">
    <source>
        <dbReference type="EMBL" id="PNY23308.1"/>
    </source>
</evidence>
<comment type="caution">
    <text evidence="1">The sequence shown here is derived from an EMBL/GenBank/DDBJ whole genome shotgun (WGS) entry which is preliminary data.</text>
</comment>
<gene>
    <name evidence="1" type="ORF">TCAP_06747</name>
</gene>
<keyword evidence="2" id="KW-1185">Reference proteome</keyword>
<dbReference type="Proteomes" id="UP000236621">
    <property type="component" value="Unassembled WGS sequence"/>
</dbReference>
<evidence type="ECO:0000313" key="2">
    <source>
        <dbReference type="Proteomes" id="UP000236621"/>
    </source>
</evidence>
<reference evidence="1 2" key="1">
    <citation type="submission" date="2017-08" db="EMBL/GenBank/DDBJ databases">
        <title>Harnessing the power of phylogenomics to disentangle the directionality and signatures of interkingdom host jumping in the parasitic fungal genus Tolypocladium.</title>
        <authorList>
            <person name="Quandt C.A."/>
            <person name="Patterson W."/>
            <person name="Spatafora J.W."/>
        </authorList>
    </citation>
    <scope>NUCLEOTIDE SEQUENCE [LARGE SCALE GENOMIC DNA]</scope>
    <source>
        <strain evidence="1 2">CBS 113982</strain>
    </source>
</reference>
<organism evidence="1 2">
    <name type="scientific">Tolypocladium capitatum</name>
    <dbReference type="NCBI Taxonomy" id="45235"/>
    <lineage>
        <taxon>Eukaryota</taxon>
        <taxon>Fungi</taxon>
        <taxon>Dikarya</taxon>
        <taxon>Ascomycota</taxon>
        <taxon>Pezizomycotina</taxon>
        <taxon>Sordariomycetes</taxon>
        <taxon>Hypocreomycetidae</taxon>
        <taxon>Hypocreales</taxon>
        <taxon>Ophiocordycipitaceae</taxon>
        <taxon>Tolypocladium</taxon>
    </lineage>
</organism>
<sequence>MRCSPAAARMRAVISGSSSSFPSRVWMLPRTSLNLSPGYRRASCAMRRTLLVPMTLPAGRSDRLFQPFLSASSFLMINVSRGSSLLVTQPRTQPSGSVVGMSLSECTTRSSWLPTSSSSSCDVHRPLPPKLYSAVFWSRSPVVVIPWTGNEQVGKTALRAETTISVCARASGDFRVPTVMVVAPCSASVACASAIVVSWAPSSDAAR</sequence>
<name>A0A2K3Q713_9HYPO</name>
<accession>A0A2K3Q713</accession>
<proteinExistence type="predicted"/>
<dbReference type="EMBL" id="NRSZ01001111">
    <property type="protein sequence ID" value="PNY23308.1"/>
    <property type="molecule type" value="Genomic_DNA"/>
</dbReference>
<protein>
    <submittedName>
        <fullName evidence="1">Uncharacterized protein</fullName>
    </submittedName>
</protein>
<dbReference type="AlphaFoldDB" id="A0A2K3Q713"/>